<dbReference type="KEGG" id="rsin:B6N60_05107"/>
<evidence type="ECO:0000313" key="1">
    <source>
        <dbReference type="EMBL" id="QXE26376.1"/>
    </source>
</evidence>
<gene>
    <name evidence="1" type="ORF">B6N60_05107</name>
</gene>
<name>A0A975TCN8_9NOST</name>
<protein>
    <submittedName>
        <fullName evidence="1">Uncharacterized protein</fullName>
    </submittedName>
</protein>
<dbReference type="RefSeq" id="WP_190602028.1">
    <property type="nucleotide sequence ID" value="NZ_CP021056.1"/>
</dbReference>
<proteinExistence type="predicted"/>
<accession>A0A975TCN8</accession>
<reference evidence="1" key="1">
    <citation type="submission" date="2017-04" db="EMBL/GenBank/DDBJ databases">
        <title>Genome deletions in a multicellular cyanobacterial endosymbiont for morphological adaptation in marine diatoms.</title>
        <authorList>
            <person name="Wang Y."/>
            <person name="Gao H."/>
            <person name="Li R."/>
            <person name="Xu X."/>
        </authorList>
    </citation>
    <scope>NUCLEOTIDE SEQUENCE</scope>
    <source>
        <strain evidence="1">FACHB 800</strain>
    </source>
</reference>
<sequence>MLSQKYGYYQSILTGLVNLSCMILFIPAVQAQPYPDGSKPKFFICPVGMTRFATYVTTQHDLNLCGQEDADATVLAMRVRRQQKVLTVDIINNQNEVYTARSANGTVYKLDTKNRVFTIKPKSGKVIIEKIIASD</sequence>
<keyword evidence="2" id="KW-1185">Reference proteome</keyword>
<dbReference type="EMBL" id="CP021056">
    <property type="protein sequence ID" value="QXE26376.1"/>
    <property type="molecule type" value="Genomic_DNA"/>
</dbReference>
<dbReference type="Proteomes" id="UP000683511">
    <property type="component" value="Chromosome"/>
</dbReference>
<dbReference type="AlphaFoldDB" id="A0A975TCN8"/>
<organism evidence="1 2">
    <name type="scientific">Richelia sinica FACHB-800</name>
    <dbReference type="NCBI Taxonomy" id="1357546"/>
    <lineage>
        <taxon>Bacteria</taxon>
        <taxon>Bacillati</taxon>
        <taxon>Cyanobacteriota</taxon>
        <taxon>Cyanophyceae</taxon>
        <taxon>Nostocales</taxon>
        <taxon>Nostocaceae</taxon>
        <taxon>Richelia</taxon>
    </lineage>
</organism>
<evidence type="ECO:0000313" key="2">
    <source>
        <dbReference type="Proteomes" id="UP000683511"/>
    </source>
</evidence>